<evidence type="ECO:0000256" key="2">
    <source>
        <dbReference type="SAM" id="Phobius"/>
    </source>
</evidence>
<evidence type="ECO:0000256" key="1">
    <source>
        <dbReference type="SAM" id="MobiDB-lite"/>
    </source>
</evidence>
<dbReference type="EMBL" id="JAANBB010000325">
    <property type="protein sequence ID" value="KAF7544038.1"/>
    <property type="molecule type" value="Genomic_DNA"/>
</dbReference>
<feature type="compositionally biased region" description="Basic and acidic residues" evidence="1">
    <location>
        <begin position="168"/>
        <end position="185"/>
    </location>
</feature>
<keyword evidence="4" id="KW-1185">Reference proteome</keyword>
<keyword evidence="2" id="KW-0812">Transmembrane</keyword>
<dbReference type="Proteomes" id="UP000722485">
    <property type="component" value="Unassembled WGS sequence"/>
</dbReference>
<reference evidence="3" key="1">
    <citation type="submission" date="2020-03" db="EMBL/GenBank/DDBJ databases">
        <title>Draft Genome Sequence of Cylindrodendrum hubeiense.</title>
        <authorList>
            <person name="Buettner E."/>
            <person name="Kellner H."/>
        </authorList>
    </citation>
    <scope>NUCLEOTIDE SEQUENCE</scope>
    <source>
        <strain evidence="3">IHI 201604</strain>
    </source>
</reference>
<dbReference type="OrthoDB" id="5363290at2759"/>
<feature type="transmembrane region" description="Helical" evidence="2">
    <location>
        <begin position="21"/>
        <end position="40"/>
    </location>
</feature>
<dbReference type="AlphaFoldDB" id="A0A9P5LBE1"/>
<feature type="transmembrane region" description="Helical" evidence="2">
    <location>
        <begin position="90"/>
        <end position="108"/>
    </location>
</feature>
<proteinExistence type="predicted"/>
<comment type="caution">
    <text evidence="3">The sequence shown here is derived from an EMBL/GenBank/DDBJ whole genome shotgun (WGS) entry which is preliminary data.</text>
</comment>
<protein>
    <recommendedName>
        <fullName evidence="5">MARVEL domain-containing protein</fullName>
    </recommendedName>
</protein>
<dbReference type="PANTHER" id="PTHR42083">
    <property type="entry name" value="MARVEL DOMAIN-CONTAINING PROTEIN"/>
    <property type="match status" value="1"/>
</dbReference>
<gene>
    <name evidence="3" type="ORF">G7Z17_g10262</name>
</gene>
<feature type="transmembrane region" description="Helical" evidence="2">
    <location>
        <begin position="56"/>
        <end position="78"/>
    </location>
</feature>
<accession>A0A9P5LBE1</accession>
<keyword evidence="2" id="KW-0472">Membrane</keyword>
<evidence type="ECO:0008006" key="5">
    <source>
        <dbReference type="Google" id="ProtNLM"/>
    </source>
</evidence>
<sequence length="194" mass="21252">MGVLRNTTMTREWHPRAIAQISLRSAQLLFSCISAALYAIDLGNWSSANVHANPNWIYAEFVSVVSVSSCIAQWWLALPRAASAIWDSGIFLLWLVAVAMFGQVLSGNKDPEGGHSIRRIGAAVGIDALNMALWFASAVEVCFCCGARKQSKKQKPEMSEQSESFTSEDVKVSGEKTLDDGKTAEEQPPPYERV</sequence>
<dbReference type="PANTHER" id="PTHR42083:SF1">
    <property type="entry name" value="MARVEL DOMAIN-CONTAINING PROTEIN"/>
    <property type="match status" value="1"/>
</dbReference>
<name>A0A9P5LBE1_9HYPO</name>
<evidence type="ECO:0000313" key="3">
    <source>
        <dbReference type="EMBL" id="KAF7544038.1"/>
    </source>
</evidence>
<keyword evidence="2" id="KW-1133">Transmembrane helix</keyword>
<organism evidence="3 4">
    <name type="scientific">Cylindrodendrum hubeiense</name>
    <dbReference type="NCBI Taxonomy" id="595255"/>
    <lineage>
        <taxon>Eukaryota</taxon>
        <taxon>Fungi</taxon>
        <taxon>Dikarya</taxon>
        <taxon>Ascomycota</taxon>
        <taxon>Pezizomycotina</taxon>
        <taxon>Sordariomycetes</taxon>
        <taxon>Hypocreomycetidae</taxon>
        <taxon>Hypocreales</taxon>
        <taxon>Nectriaceae</taxon>
        <taxon>Cylindrodendrum</taxon>
    </lineage>
</organism>
<evidence type="ECO:0000313" key="4">
    <source>
        <dbReference type="Proteomes" id="UP000722485"/>
    </source>
</evidence>
<feature type="transmembrane region" description="Helical" evidence="2">
    <location>
        <begin position="128"/>
        <end position="147"/>
    </location>
</feature>
<feature type="region of interest" description="Disordered" evidence="1">
    <location>
        <begin position="149"/>
        <end position="194"/>
    </location>
</feature>